<organism evidence="2 3">
    <name type="scientific">Trichonephila clavata</name>
    <name type="common">Joro spider</name>
    <name type="synonym">Nephila clavata</name>
    <dbReference type="NCBI Taxonomy" id="2740835"/>
    <lineage>
        <taxon>Eukaryota</taxon>
        <taxon>Metazoa</taxon>
        <taxon>Ecdysozoa</taxon>
        <taxon>Arthropoda</taxon>
        <taxon>Chelicerata</taxon>
        <taxon>Arachnida</taxon>
        <taxon>Araneae</taxon>
        <taxon>Araneomorphae</taxon>
        <taxon>Entelegynae</taxon>
        <taxon>Araneoidea</taxon>
        <taxon>Nephilidae</taxon>
        <taxon>Trichonephila</taxon>
    </lineage>
</organism>
<evidence type="ECO:0000313" key="3">
    <source>
        <dbReference type="Proteomes" id="UP000887116"/>
    </source>
</evidence>
<protein>
    <submittedName>
        <fullName evidence="2">Uncharacterized protein</fullName>
    </submittedName>
</protein>
<feature type="region of interest" description="Disordered" evidence="1">
    <location>
        <begin position="138"/>
        <end position="166"/>
    </location>
</feature>
<comment type="caution">
    <text evidence="2">The sequence shown here is derived from an EMBL/GenBank/DDBJ whole genome shotgun (WGS) entry which is preliminary data.</text>
</comment>
<keyword evidence="3" id="KW-1185">Reference proteome</keyword>
<sequence>MDWEPTEVHIEEMEWEYCCEGPEPMDWEDSPEVRVSKKKKASEIIDIEVKTNFQVETIPSAPKKVSPPVEPNTNLFIQEKENFPTAKKVSPPLNEIVRRKIRTKKRDKADGLISYRSVSEGVVARLDFPGAVRKVYISSERRKDSPRGTTGSRPPSGVPRATLLFH</sequence>
<gene>
    <name evidence="2" type="ORF">TNCT_137061</name>
</gene>
<reference evidence="2" key="1">
    <citation type="submission" date="2020-07" db="EMBL/GenBank/DDBJ databases">
        <title>Multicomponent nature underlies the extraordinary mechanical properties of spider dragline silk.</title>
        <authorList>
            <person name="Kono N."/>
            <person name="Nakamura H."/>
            <person name="Mori M."/>
            <person name="Yoshida Y."/>
            <person name="Ohtoshi R."/>
            <person name="Malay A.D."/>
            <person name="Moran D.A.P."/>
            <person name="Tomita M."/>
            <person name="Numata K."/>
            <person name="Arakawa K."/>
        </authorList>
    </citation>
    <scope>NUCLEOTIDE SEQUENCE</scope>
</reference>
<name>A0A8X6FFK3_TRICU</name>
<evidence type="ECO:0000313" key="2">
    <source>
        <dbReference type="EMBL" id="GFQ77534.1"/>
    </source>
</evidence>
<accession>A0A8X6FFK3</accession>
<proteinExistence type="predicted"/>
<dbReference type="AlphaFoldDB" id="A0A8X6FFK3"/>
<evidence type="ECO:0000256" key="1">
    <source>
        <dbReference type="SAM" id="MobiDB-lite"/>
    </source>
</evidence>
<dbReference type="Proteomes" id="UP000887116">
    <property type="component" value="Unassembled WGS sequence"/>
</dbReference>
<dbReference type="EMBL" id="BMAO01031773">
    <property type="protein sequence ID" value="GFQ77534.1"/>
    <property type="molecule type" value="Genomic_DNA"/>
</dbReference>